<comment type="similarity">
    <text evidence="2">Belongs to the PTPS family. QueD subfamily.</text>
</comment>
<comment type="catalytic activity">
    <reaction evidence="6">
        <text>7,8-dihydroneopterin 3'-triphosphate + H2O = 6-carboxy-5,6,7,8-tetrahydropterin + triphosphate + acetaldehyde + 2 H(+)</text>
        <dbReference type="Rhea" id="RHEA:27966"/>
        <dbReference type="ChEBI" id="CHEBI:15343"/>
        <dbReference type="ChEBI" id="CHEBI:15377"/>
        <dbReference type="ChEBI" id="CHEBI:15378"/>
        <dbReference type="ChEBI" id="CHEBI:18036"/>
        <dbReference type="ChEBI" id="CHEBI:58462"/>
        <dbReference type="ChEBI" id="CHEBI:61032"/>
        <dbReference type="EC" id="4.1.2.50"/>
    </reaction>
</comment>
<evidence type="ECO:0000256" key="6">
    <source>
        <dbReference type="ARBA" id="ARBA00048807"/>
    </source>
</evidence>
<dbReference type="AlphaFoldDB" id="A0A348HE35"/>
<evidence type="ECO:0000256" key="1">
    <source>
        <dbReference type="ARBA" id="ARBA00005061"/>
    </source>
</evidence>
<comment type="pathway">
    <text evidence="1">Purine metabolism; 7-cyano-7-deazaguanine biosynthesis.</text>
</comment>
<dbReference type="InterPro" id="IPR038418">
    <property type="entry name" value="6-PTP_synth/QueD_sf"/>
</dbReference>
<evidence type="ECO:0000313" key="8">
    <source>
        <dbReference type="Proteomes" id="UP000267342"/>
    </source>
</evidence>
<dbReference type="UniPathway" id="UPA00391"/>
<dbReference type="SUPFAM" id="SSF55620">
    <property type="entry name" value="Tetrahydrobiopterin biosynthesis enzymes-like"/>
    <property type="match status" value="2"/>
</dbReference>
<evidence type="ECO:0000256" key="4">
    <source>
        <dbReference type="ARBA" id="ARBA00018141"/>
    </source>
</evidence>
<dbReference type="KEGG" id="zpl:ZBT109_1126"/>
<dbReference type="Proteomes" id="UP000267342">
    <property type="component" value="Chromosome"/>
</dbReference>
<sequence length="279" mass="31564">MSLFVHGLSALDLSWWCGERGLVGASWHVDLLLNGELGEDGMLFDFGEVKPWVKQHVDGTVDHTLLVPTKMAGVSVTECREGLCVRFSSPWPMEIRAPRQAFTLLPWQIIDADRIGRYLSEQLMKRPPARVTDIQLTLREEPIPEGFCYGYSHGLKRHIGNCQRIAHGHRSRLYIWRDGELDEALIQHWCERLADIYLADREDCIGAEDGDTLSLAYDAPQGHFRMTLPRQRAAILPTTTTVEQIAQWIANETARMQPGRIRVQAFEGIGKGAIAEAHR</sequence>
<dbReference type="OrthoDB" id="5820615at2"/>
<dbReference type="STRING" id="1123510.GCA_000620025_02340"/>
<protein>
    <recommendedName>
        <fullName evidence="4">6-carboxy-5,6,7,8-tetrahydropterin synthase</fullName>
        <ecNumber evidence="3">4.1.2.50</ecNumber>
    </recommendedName>
    <alternativeName>
        <fullName evidence="5">Queuosine biosynthesis protein QueD</fullName>
    </alternativeName>
</protein>
<dbReference type="Pfam" id="PF01242">
    <property type="entry name" value="PTPS"/>
    <property type="match status" value="1"/>
</dbReference>
<name>A0A348HE35_9GAMM</name>
<evidence type="ECO:0000313" key="7">
    <source>
        <dbReference type="EMBL" id="BBG29887.1"/>
    </source>
</evidence>
<dbReference type="RefSeq" id="WP_027705391.1">
    <property type="nucleotide sequence ID" value="NZ_AP018933.1"/>
</dbReference>
<dbReference type="GO" id="GO:0070497">
    <property type="term" value="F:6-carboxytetrahydropterin synthase activity"/>
    <property type="evidence" value="ECO:0007669"/>
    <property type="project" value="UniProtKB-EC"/>
</dbReference>
<evidence type="ECO:0000256" key="5">
    <source>
        <dbReference type="ARBA" id="ARBA00031449"/>
    </source>
</evidence>
<proteinExistence type="inferred from homology"/>
<organism evidence="7 8">
    <name type="scientific">Zymobacter palmae</name>
    <dbReference type="NCBI Taxonomy" id="33074"/>
    <lineage>
        <taxon>Bacteria</taxon>
        <taxon>Pseudomonadati</taxon>
        <taxon>Pseudomonadota</taxon>
        <taxon>Gammaproteobacteria</taxon>
        <taxon>Oceanospirillales</taxon>
        <taxon>Halomonadaceae</taxon>
        <taxon>Zymobacter group</taxon>
        <taxon>Zymobacter</taxon>
    </lineage>
</organism>
<keyword evidence="8" id="KW-1185">Reference proteome</keyword>
<reference evidence="7 8" key="1">
    <citation type="submission" date="2018-09" db="EMBL/GenBank/DDBJ databases">
        <title>Zymobacter palmae IAM14233 (=T109) whole genome analysis.</title>
        <authorList>
            <person name="Yanase H."/>
        </authorList>
    </citation>
    <scope>NUCLEOTIDE SEQUENCE [LARGE SCALE GENOMIC DNA]</scope>
    <source>
        <strain evidence="7 8">IAM14233</strain>
    </source>
</reference>
<accession>A0A348HE35</accession>
<dbReference type="EC" id="4.1.2.50" evidence="3"/>
<gene>
    <name evidence="7" type="ORF">ZBT109_1126</name>
</gene>
<dbReference type="Gene3D" id="3.30.479.10">
    <property type="entry name" value="6-pyruvoyl tetrahydropterin synthase/QueD"/>
    <property type="match status" value="2"/>
</dbReference>
<evidence type="ECO:0000256" key="2">
    <source>
        <dbReference type="ARBA" id="ARBA00008900"/>
    </source>
</evidence>
<dbReference type="EMBL" id="AP018933">
    <property type="protein sequence ID" value="BBG29887.1"/>
    <property type="molecule type" value="Genomic_DNA"/>
</dbReference>
<evidence type="ECO:0000256" key="3">
    <source>
        <dbReference type="ARBA" id="ARBA00012982"/>
    </source>
</evidence>
<dbReference type="InterPro" id="IPR007115">
    <property type="entry name" value="6-PTP_synth/QueD"/>
</dbReference>